<dbReference type="Proteomes" id="UP000613160">
    <property type="component" value="Unassembled WGS sequence"/>
</dbReference>
<keyword evidence="7 9" id="KW-0472">Membrane</keyword>
<name>A0A916Y7B5_9HYPH</name>
<evidence type="ECO:0000256" key="8">
    <source>
        <dbReference type="ARBA" id="ARBA00038436"/>
    </source>
</evidence>
<keyword evidence="2 9" id="KW-0813">Transport</keyword>
<comment type="function">
    <text evidence="9">Part of the tripartite ATP-independent periplasmic (TRAP) transport system.</text>
</comment>
<keyword evidence="12" id="KW-1185">Reference proteome</keyword>
<dbReference type="EMBL" id="BMJJ01000011">
    <property type="protein sequence ID" value="GGD34117.1"/>
    <property type="molecule type" value="Genomic_DNA"/>
</dbReference>
<keyword evidence="6 9" id="KW-1133">Transmembrane helix</keyword>
<comment type="caution">
    <text evidence="11">The sequence shown here is derived from an EMBL/GenBank/DDBJ whole genome shotgun (WGS) entry which is preliminary data.</text>
</comment>
<evidence type="ECO:0000256" key="1">
    <source>
        <dbReference type="ARBA" id="ARBA00004429"/>
    </source>
</evidence>
<dbReference type="GO" id="GO:0022857">
    <property type="term" value="F:transmembrane transporter activity"/>
    <property type="evidence" value="ECO:0007669"/>
    <property type="project" value="UniProtKB-UniRule"/>
</dbReference>
<sequence length="168" mass="17981">MRSAFLSVERRITQAAVFFGCLGLVLAALAGLYQVVARFILFQSASWSEPFVQLTLIWMTYLALAGAMRTGTLISVDLLRTLSHGRAKAVLDGFTTLAVFALLAVLLWFGSVLVWRVRFQSIAGLNISASWAYAAVPTGALLSIFALFAHALNPPAATDIDIASDSAG</sequence>
<evidence type="ECO:0000256" key="7">
    <source>
        <dbReference type="ARBA" id="ARBA00023136"/>
    </source>
</evidence>
<evidence type="ECO:0000313" key="11">
    <source>
        <dbReference type="EMBL" id="GGD34117.1"/>
    </source>
</evidence>
<comment type="similarity">
    <text evidence="8 9">Belongs to the TRAP transporter small permease family.</text>
</comment>
<evidence type="ECO:0000256" key="2">
    <source>
        <dbReference type="ARBA" id="ARBA00022448"/>
    </source>
</evidence>
<feature type="transmembrane region" description="Helical" evidence="9">
    <location>
        <begin position="12"/>
        <end position="36"/>
    </location>
</feature>
<dbReference type="InterPro" id="IPR055348">
    <property type="entry name" value="DctQ"/>
</dbReference>
<accession>A0A916Y7B5</accession>
<dbReference type="AlphaFoldDB" id="A0A916Y7B5"/>
<evidence type="ECO:0000256" key="9">
    <source>
        <dbReference type="RuleBase" id="RU369079"/>
    </source>
</evidence>
<organism evidence="11 12">
    <name type="scientific">Aureimonas glaciei</name>
    <dbReference type="NCBI Taxonomy" id="1776957"/>
    <lineage>
        <taxon>Bacteria</taxon>
        <taxon>Pseudomonadati</taxon>
        <taxon>Pseudomonadota</taxon>
        <taxon>Alphaproteobacteria</taxon>
        <taxon>Hyphomicrobiales</taxon>
        <taxon>Aurantimonadaceae</taxon>
        <taxon>Aureimonas</taxon>
    </lineage>
</organism>
<reference evidence="11" key="1">
    <citation type="journal article" date="2014" name="Int. J. Syst. Evol. Microbiol.">
        <title>Complete genome sequence of Corynebacterium casei LMG S-19264T (=DSM 44701T), isolated from a smear-ripened cheese.</title>
        <authorList>
            <consortium name="US DOE Joint Genome Institute (JGI-PGF)"/>
            <person name="Walter F."/>
            <person name="Albersmeier A."/>
            <person name="Kalinowski J."/>
            <person name="Ruckert C."/>
        </authorList>
    </citation>
    <scope>NUCLEOTIDE SEQUENCE</scope>
    <source>
        <strain evidence="11">CGMCC 1.15493</strain>
    </source>
</reference>
<evidence type="ECO:0000256" key="3">
    <source>
        <dbReference type="ARBA" id="ARBA00022475"/>
    </source>
</evidence>
<comment type="subunit">
    <text evidence="9">The complex comprises the extracytoplasmic solute receptor protein and the two transmembrane proteins.</text>
</comment>
<feature type="domain" description="Tripartite ATP-independent periplasmic transporters DctQ component" evidence="10">
    <location>
        <begin position="29"/>
        <end position="152"/>
    </location>
</feature>
<feature type="transmembrane region" description="Helical" evidence="9">
    <location>
        <begin position="56"/>
        <end position="79"/>
    </location>
</feature>
<dbReference type="InterPro" id="IPR007387">
    <property type="entry name" value="TRAP_DctQ"/>
</dbReference>
<keyword evidence="3" id="KW-1003">Cell membrane</keyword>
<proteinExistence type="inferred from homology"/>
<comment type="subcellular location">
    <subcellularLocation>
        <location evidence="1 9">Cell inner membrane</location>
        <topology evidence="1 9">Multi-pass membrane protein</topology>
    </subcellularLocation>
</comment>
<evidence type="ECO:0000259" key="10">
    <source>
        <dbReference type="Pfam" id="PF04290"/>
    </source>
</evidence>
<dbReference type="GO" id="GO:0005886">
    <property type="term" value="C:plasma membrane"/>
    <property type="evidence" value="ECO:0007669"/>
    <property type="project" value="UniProtKB-SubCell"/>
</dbReference>
<evidence type="ECO:0000256" key="5">
    <source>
        <dbReference type="ARBA" id="ARBA00022692"/>
    </source>
</evidence>
<feature type="transmembrane region" description="Helical" evidence="9">
    <location>
        <begin position="131"/>
        <end position="152"/>
    </location>
</feature>
<protein>
    <recommendedName>
        <fullName evidence="9">TRAP transporter small permease protein</fullName>
    </recommendedName>
</protein>
<keyword evidence="4 9" id="KW-0997">Cell inner membrane</keyword>
<dbReference type="Pfam" id="PF04290">
    <property type="entry name" value="DctQ"/>
    <property type="match status" value="1"/>
</dbReference>
<feature type="transmembrane region" description="Helical" evidence="9">
    <location>
        <begin position="91"/>
        <end position="111"/>
    </location>
</feature>
<dbReference type="PANTHER" id="PTHR35011">
    <property type="entry name" value="2,3-DIKETO-L-GULONATE TRAP TRANSPORTER SMALL PERMEASE PROTEIN YIAM"/>
    <property type="match status" value="1"/>
</dbReference>
<dbReference type="GO" id="GO:0015740">
    <property type="term" value="P:C4-dicarboxylate transport"/>
    <property type="evidence" value="ECO:0007669"/>
    <property type="project" value="TreeGrafter"/>
</dbReference>
<evidence type="ECO:0000313" key="12">
    <source>
        <dbReference type="Proteomes" id="UP000613160"/>
    </source>
</evidence>
<gene>
    <name evidence="11" type="ORF">GCM10011335_41410</name>
</gene>
<keyword evidence="5 9" id="KW-0812">Transmembrane</keyword>
<dbReference type="PANTHER" id="PTHR35011:SF11">
    <property type="entry name" value="TRAP TRANSPORTER SMALL PERMEASE PROTEIN"/>
    <property type="match status" value="1"/>
</dbReference>
<evidence type="ECO:0000256" key="6">
    <source>
        <dbReference type="ARBA" id="ARBA00022989"/>
    </source>
</evidence>
<evidence type="ECO:0000256" key="4">
    <source>
        <dbReference type="ARBA" id="ARBA00022519"/>
    </source>
</evidence>
<reference evidence="11" key="2">
    <citation type="submission" date="2020-09" db="EMBL/GenBank/DDBJ databases">
        <authorList>
            <person name="Sun Q."/>
            <person name="Zhou Y."/>
        </authorList>
    </citation>
    <scope>NUCLEOTIDE SEQUENCE</scope>
    <source>
        <strain evidence="11">CGMCC 1.15493</strain>
    </source>
</reference>